<gene>
    <name evidence="4" type="primary">LOC109472060</name>
</gene>
<proteinExistence type="predicted"/>
<reference evidence="4" key="1">
    <citation type="submission" date="2025-08" db="UniProtKB">
        <authorList>
            <consortium name="RefSeq"/>
        </authorList>
    </citation>
    <scope>IDENTIFICATION</scope>
    <source>
        <tissue evidence="4">Gonad</tissue>
    </source>
</reference>
<dbReference type="AlphaFoldDB" id="A0A6P4YDF7"/>
<protein>
    <submittedName>
        <fullName evidence="4">Uncharacterized protein LOC109472060</fullName>
    </submittedName>
</protein>
<dbReference type="InterPro" id="IPR050525">
    <property type="entry name" value="ECM_Assembly_Org"/>
</dbReference>
<evidence type="ECO:0000313" key="3">
    <source>
        <dbReference type="Proteomes" id="UP000515135"/>
    </source>
</evidence>
<keyword evidence="3" id="KW-1185">Reference proteome</keyword>
<dbReference type="OrthoDB" id="10256829at2759"/>
<dbReference type="PANTHER" id="PTHR24020:SF87">
    <property type="entry name" value="COLLAGEN ALPHA-1(VI) CHAIN-LIKE"/>
    <property type="match status" value="1"/>
</dbReference>
<organism evidence="3 4">
    <name type="scientific">Branchiostoma belcheri</name>
    <name type="common">Amphioxus</name>
    <dbReference type="NCBI Taxonomy" id="7741"/>
    <lineage>
        <taxon>Eukaryota</taxon>
        <taxon>Metazoa</taxon>
        <taxon>Chordata</taxon>
        <taxon>Cephalochordata</taxon>
        <taxon>Leptocardii</taxon>
        <taxon>Amphioxiformes</taxon>
        <taxon>Branchiostomatidae</taxon>
        <taxon>Branchiostoma</taxon>
    </lineage>
</organism>
<dbReference type="SMART" id="SM00327">
    <property type="entry name" value="VWA"/>
    <property type="match status" value="1"/>
</dbReference>
<dbReference type="Gene3D" id="3.40.50.410">
    <property type="entry name" value="von Willebrand factor, type A domain"/>
    <property type="match status" value="1"/>
</dbReference>
<accession>A0A6P4YDF7</accession>
<dbReference type="SUPFAM" id="SSF53300">
    <property type="entry name" value="vWA-like"/>
    <property type="match status" value="1"/>
</dbReference>
<feature type="signal peptide" evidence="1">
    <location>
        <begin position="1"/>
        <end position="27"/>
    </location>
</feature>
<evidence type="ECO:0000259" key="2">
    <source>
        <dbReference type="PROSITE" id="PS50234"/>
    </source>
</evidence>
<dbReference type="InterPro" id="IPR036465">
    <property type="entry name" value="vWFA_dom_sf"/>
</dbReference>
<keyword evidence="1" id="KW-0732">Signal</keyword>
<feature type="chain" id="PRO_5027983241" evidence="1">
    <location>
        <begin position="28"/>
        <end position="414"/>
    </location>
</feature>
<dbReference type="PROSITE" id="PS50234">
    <property type="entry name" value="VWFA"/>
    <property type="match status" value="1"/>
</dbReference>
<dbReference type="RefSeq" id="XP_019627195.1">
    <property type="nucleotide sequence ID" value="XM_019771636.1"/>
</dbReference>
<evidence type="ECO:0000313" key="4">
    <source>
        <dbReference type="RefSeq" id="XP_019627195.1"/>
    </source>
</evidence>
<sequence>MAGLPRMFGGRAMLLVVLGLLLAPLLAESTGAVTDAAAAKAARREQLYHKVRAQVEKIMQEAIRKKRSVVRIRVGFKICSPREAQPEIKRRITEAVDSGSFGGFTTEPGSTRFGNLEYYAAYRLTMRFHDELRNETSMRYTAVKDDIFVNASSELALVRGLAKVDLDEFRPGFFSTFAILKISAPHYAVTRTREKYNSFVSSGLIGPRLLDPNYTYFSSARPPRFEAIADLAFILDHSAGVTQYQFGRILNFTKGLVNHLEVGPGAVRVTVFTVSSQVRQHFALDSFSTAESVTEAISNIQNMAPLPNSSRPIGRALRDMMRYGLGERDGSRPDVYRAAVILTNGDSDDEVSRPALEAVMGGVSIYAVGVSSQLVNMTRAADQAFPLANLTYLDDRLAKDLAGTIAAGEEAITH</sequence>
<dbReference type="InterPro" id="IPR002035">
    <property type="entry name" value="VWF_A"/>
</dbReference>
<name>A0A6P4YDF7_BRABE</name>
<dbReference type="CDD" id="cd01450">
    <property type="entry name" value="vWFA_subfamily_ECM"/>
    <property type="match status" value="1"/>
</dbReference>
<evidence type="ECO:0000256" key="1">
    <source>
        <dbReference type="SAM" id="SignalP"/>
    </source>
</evidence>
<dbReference type="GeneID" id="109472060"/>
<dbReference type="Proteomes" id="UP000515135">
    <property type="component" value="Unplaced"/>
</dbReference>
<dbReference type="KEGG" id="bbel:109472060"/>
<feature type="domain" description="VWFA" evidence="2">
    <location>
        <begin position="230"/>
        <end position="372"/>
    </location>
</feature>
<dbReference type="PANTHER" id="PTHR24020">
    <property type="entry name" value="COLLAGEN ALPHA"/>
    <property type="match status" value="1"/>
</dbReference>
<dbReference type="Pfam" id="PF00092">
    <property type="entry name" value="VWA"/>
    <property type="match status" value="1"/>
</dbReference>